<dbReference type="GO" id="GO:0005829">
    <property type="term" value="C:cytosol"/>
    <property type="evidence" value="ECO:0007669"/>
    <property type="project" value="TreeGrafter"/>
</dbReference>
<dbReference type="GO" id="GO:0004239">
    <property type="term" value="F:initiator methionyl aminopeptidase activity"/>
    <property type="evidence" value="ECO:0007669"/>
    <property type="project" value="UniProtKB-UniRule"/>
</dbReference>
<evidence type="ECO:0000256" key="7">
    <source>
        <dbReference type="RuleBase" id="RU003653"/>
    </source>
</evidence>
<dbReference type="RefSeq" id="WP_091109333.1">
    <property type="nucleotide sequence ID" value="NZ_FOWQ01000003.1"/>
</dbReference>
<comment type="similarity">
    <text evidence="6">Belongs to the peptidase M24A family. Methionine aminopeptidase type 1 subfamily.</text>
</comment>
<keyword evidence="10" id="KW-1185">Reference proteome</keyword>
<dbReference type="OrthoDB" id="9802055at2"/>
<feature type="binding site" evidence="6">
    <location>
        <position position="181"/>
    </location>
    <ligand>
        <name>substrate</name>
    </ligand>
</feature>
<dbReference type="PRINTS" id="PR00599">
    <property type="entry name" value="MAPEPTIDASE"/>
</dbReference>
<dbReference type="SUPFAM" id="SSF55920">
    <property type="entry name" value="Creatinase/aminopeptidase"/>
    <property type="match status" value="1"/>
</dbReference>
<dbReference type="GO" id="GO:0006508">
    <property type="term" value="P:proteolysis"/>
    <property type="evidence" value="ECO:0007669"/>
    <property type="project" value="UniProtKB-KW"/>
</dbReference>
<dbReference type="PANTHER" id="PTHR43330:SF27">
    <property type="entry name" value="METHIONINE AMINOPEPTIDASE"/>
    <property type="match status" value="1"/>
</dbReference>
<keyword evidence="2 6" id="KW-0031">Aminopeptidase</keyword>
<feature type="binding site" evidence="6">
    <location>
        <position position="207"/>
    </location>
    <ligand>
        <name>a divalent metal cation</name>
        <dbReference type="ChEBI" id="CHEBI:60240"/>
        <label>2</label>
        <note>catalytic</note>
    </ligand>
</feature>
<dbReference type="NCBIfam" id="TIGR00500">
    <property type="entry name" value="met_pdase_I"/>
    <property type="match status" value="1"/>
</dbReference>
<dbReference type="GO" id="GO:0070006">
    <property type="term" value="F:metalloaminopeptidase activity"/>
    <property type="evidence" value="ECO:0007669"/>
    <property type="project" value="UniProtKB-UniRule"/>
</dbReference>
<feature type="binding site" evidence="6">
    <location>
        <position position="83"/>
    </location>
    <ligand>
        <name>substrate</name>
    </ligand>
</feature>
<dbReference type="Pfam" id="PF00557">
    <property type="entry name" value="Peptidase_M24"/>
    <property type="match status" value="1"/>
</dbReference>
<accession>A0A1I5NGW9</accession>
<evidence type="ECO:0000256" key="3">
    <source>
        <dbReference type="ARBA" id="ARBA00022670"/>
    </source>
</evidence>
<evidence type="ECO:0000313" key="10">
    <source>
        <dbReference type="Proteomes" id="UP000198857"/>
    </source>
</evidence>
<dbReference type="EC" id="3.4.11.18" evidence="6 7"/>
<dbReference type="EMBL" id="FOWQ01000003">
    <property type="protein sequence ID" value="SFP21058.1"/>
    <property type="molecule type" value="Genomic_DNA"/>
</dbReference>
<evidence type="ECO:0000256" key="2">
    <source>
        <dbReference type="ARBA" id="ARBA00022438"/>
    </source>
</evidence>
<dbReference type="InterPro" id="IPR000994">
    <property type="entry name" value="Pept_M24"/>
</dbReference>
<evidence type="ECO:0000313" key="9">
    <source>
        <dbReference type="EMBL" id="SFP21058.1"/>
    </source>
</evidence>
<feature type="binding site" evidence="6">
    <location>
        <position position="111"/>
    </location>
    <ligand>
        <name>a divalent metal cation</name>
        <dbReference type="ChEBI" id="CHEBI:60240"/>
        <label>2</label>
        <note>catalytic</note>
    </ligand>
</feature>
<dbReference type="InterPro" id="IPR001714">
    <property type="entry name" value="Pept_M24_MAP"/>
</dbReference>
<organism evidence="9 10">
    <name type="scientific">Geodermatophilus dictyosporus</name>
    <dbReference type="NCBI Taxonomy" id="1523247"/>
    <lineage>
        <taxon>Bacteria</taxon>
        <taxon>Bacillati</taxon>
        <taxon>Actinomycetota</taxon>
        <taxon>Actinomycetes</taxon>
        <taxon>Geodermatophilales</taxon>
        <taxon>Geodermatophilaceae</taxon>
        <taxon>Geodermatophilus</taxon>
    </lineage>
</organism>
<reference evidence="10" key="1">
    <citation type="submission" date="2016-10" db="EMBL/GenBank/DDBJ databases">
        <authorList>
            <person name="Varghese N."/>
            <person name="Submissions S."/>
        </authorList>
    </citation>
    <scope>NUCLEOTIDE SEQUENCE [LARGE SCALE GENOMIC DNA]</scope>
    <source>
        <strain evidence="10">DSM 44208</strain>
    </source>
</reference>
<comment type="catalytic activity">
    <reaction evidence="6 7">
        <text>Release of N-terminal amino acids, preferentially methionine, from peptides and arylamides.</text>
        <dbReference type="EC" id="3.4.11.18"/>
    </reaction>
</comment>
<dbReference type="Gene3D" id="3.90.230.10">
    <property type="entry name" value="Creatinase/methionine aminopeptidase superfamily"/>
    <property type="match status" value="1"/>
</dbReference>
<dbReference type="CDD" id="cd01086">
    <property type="entry name" value="MetAP1"/>
    <property type="match status" value="1"/>
</dbReference>
<dbReference type="GO" id="GO:0046872">
    <property type="term" value="F:metal ion binding"/>
    <property type="evidence" value="ECO:0007669"/>
    <property type="project" value="UniProtKB-UniRule"/>
</dbReference>
<evidence type="ECO:0000256" key="4">
    <source>
        <dbReference type="ARBA" id="ARBA00022723"/>
    </source>
</evidence>
<evidence type="ECO:0000259" key="8">
    <source>
        <dbReference type="Pfam" id="PF00557"/>
    </source>
</evidence>
<evidence type="ECO:0000256" key="6">
    <source>
        <dbReference type="HAMAP-Rule" id="MF_01974"/>
    </source>
</evidence>
<feature type="binding site" evidence="6">
    <location>
        <position position="111"/>
    </location>
    <ligand>
        <name>a divalent metal cation</name>
        <dbReference type="ChEBI" id="CHEBI:60240"/>
        <label>1</label>
    </ligand>
</feature>
<feature type="binding site" evidence="6">
    <location>
        <position position="239"/>
    </location>
    <ligand>
        <name>a divalent metal cation</name>
        <dbReference type="ChEBI" id="CHEBI:60240"/>
        <label>2</label>
        <note>catalytic</note>
    </ligand>
</feature>
<comment type="subunit">
    <text evidence="6">Monomer.</text>
</comment>
<dbReference type="AlphaFoldDB" id="A0A1I5NGW9"/>
<proteinExistence type="inferred from homology"/>
<feature type="binding site" evidence="6">
    <location>
        <position position="100"/>
    </location>
    <ligand>
        <name>a divalent metal cation</name>
        <dbReference type="ChEBI" id="CHEBI:60240"/>
        <label>1</label>
    </ligand>
</feature>
<dbReference type="PANTHER" id="PTHR43330">
    <property type="entry name" value="METHIONINE AMINOPEPTIDASE"/>
    <property type="match status" value="1"/>
</dbReference>
<feature type="binding site" evidence="6">
    <location>
        <position position="174"/>
    </location>
    <ligand>
        <name>a divalent metal cation</name>
        <dbReference type="ChEBI" id="CHEBI:60240"/>
        <label>2</label>
        <note>catalytic</note>
    </ligand>
</feature>
<protein>
    <recommendedName>
        <fullName evidence="6 7">Methionine aminopeptidase</fullName>
        <shortName evidence="6">MAP</shortName>
        <shortName evidence="6">MetAP</shortName>
        <ecNumber evidence="6 7">3.4.11.18</ecNumber>
    </recommendedName>
    <alternativeName>
        <fullName evidence="6">Peptidase M</fullName>
    </alternativeName>
</protein>
<keyword evidence="4 6" id="KW-0479">Metal-binding</keyword>
<comment type="cofactor">
    <cofactor evidence="6">
        <name>Co(2+)</name>
        <dbReference type="ChEBI" id="CHEBI:48828"/>
    </cofactor>
    <cofactor evidence="6">
        <name>Zn(2+)</name>
        <dbReference type="ChEBI" id="CHEBI:29105"/>
    </cofactor>
    <cofactor evidence="6">
        <name>Mn(2+)</name>
        <dbReference type="ChEBI" id="CHEBI:29035"/>
    </cofactor>
    <cofactor evidence="6">
        <name>Fe(2+)</name>
        <dbReference type="ChEBI" id="CHEBI:29033"/>
    </cofactor>
    <text evidence="6">Binds 2 divalent metal cations per subunit. Has a high-affinity and a low affinity metal-binding site. The true nature of the physiological cofactor is under debate. The enzyme is active with cobalt, zinc, manganese or divalent iron ions. Most likely, methionine aminopeptidases function as mononuclear Fe(2+)-metalloproteases under physiological conditions, and the catalytically relevant metal-binding site has been assigned to the histidine-containing high-affinity site.</text>
</comment>
<feature type="binding site" evidence="6">
    <location>
        <position position="239"/>
    </location>
    <ligand>
        <name>a divalent metal cation</name>
        <dbReference type="ChEBI" id="CHEBI:60240"/>
        <label>1</label>
    </ligand>
</feature>
<feature type="domain" description="Peptidase M24" evidence="8">
    <location>
        <begin position="12"/>
        <end position="246"/>
    </location>
</feature>
<keyword evidence="5 6" id="KW-0378">Hydrolase</keyword>
<dbReference type="InterPro" id="IPR036005">
    <property type="entry name" value="Creatinase/aminopeptidase-like"/>
</dbReference>
<dbReference type="InterPro" id="IPR002467">
    <property type="entry name" value="Pept_M24A_MAP1"/>
</dbReference>
<keyword evidence="3 6" id="KW-0645">Protease</keyword>
<name>A0A1I5NGW9_9ACTN</name>
<dbReference type="Proteomes" id="UP000198857">
    <property type="component" value="Unassembled WGS sequence"/>
</dbReference>
<dbReference type="STRING" id="1523247.SAMN05660464_2509"/>
<dbReference type="HAMAP" id="MF_01974">
    <property type="entry name" value="MetAP_1"/>
    <property type="match status" value="1"/>
</dbReference>
<comment type="function">
    <text evidence="1 6">Removes the N-terminal methionine from nascent proteins. The N-terminal methionine is often cleaved when the second residue in the primary sequence is small and uncharged (Met-Ala-, Cys, Gly, Pro, Ser, Thr, or Val). Requires deformylation of the N(alpha)-formylated initiator methionine before it can be hydrolyzed.</text>
</comment>
<gene>
    <name evidence="6" type="primary">map</name>
    <name evidence="9" type="ORF">SAMN05660464_2509</name>
</gene>
<sequence>MIELRTPGELDAMRAAGAVVADMIAAVRAAAAPGVRLSQLDEVARDVLAAAGATSPFLGYAPLPTTPPFPGVVCLSVNDVALHGIPTPQVLEDGDLLSVDAGATLDGWVGDSATTFAVGTPRPEDLRLVGTAQRALEAGIAAAVVGNRVGDVSAAIGAVGRAGGCGINTDQGGHGVGRSMHEPPSVPNEGRAGRGVPLRAGLVIAIEPWFLAGGSDDYRVDADGWTLRSADGSRAAHVEHTVAVTEDGPRVLTAPR</sequence>
<evidence type="ECO:0000256" key="1">
    <source>
        <dbReference type="ARBA" id="ARBA00002521"/>
    </source>
</evidence>
<evidence type="ECO:0000256" key="5">
    <source>
        <dbReference type="ARBA" id="ARBA00022801"/>
    </source>
</evidence>